<keyword evidence="6 11" id="KW-0106">Calcium</keyword>
<keyword evidence="4 14" id="KW-0732">Signal</keyword>
<evidence type="ECO:0000313" key="16">
    <source>
        <dbReference type="EMBL" id="CAC5358155.1"/>
    </source>
</evidence>
<feature type="chain" id="PRO_5027007356" evidence="14">
    <location>
        <begin position="25"/>
        <end position="1181"/>
    </location>
</feature>
<keyword evidence="3 13" id="KW-0812">Transmembrane</keyword>
<evidence type="ECO:0000256" key="9">
    <source>
        <dbReference type="ARBA" id="ARBA00023136"/>
    </source>
</evidence>
<feature type="region of interest" description="Disordered" evidence="12">
    <location>
        <begin position="920"/>
        <end position="941"/>
    </location>
</feature>
<dbReference type="PROSITE" id="PS00232">
    <property type="entry name" value="CADHERIN_1"/>
    <property type="match status" value="3"/>
</dbReference>
<proteinExistence type="predicted"/>
<keyword evidence="8 13" id="KW-1133">Transmembrane helix</keyword>
<dbReference type="Pfam" id="PF00028">
    <property type="entry name" value="Cadherin"/>
    <property type="match status" value="6"/>
</dbReference>
<evidence type="ECO:0000259" key="15">
    <source>
        <dbReference type="PROSITE" id="PS50268"/>
    </source>
</evidence>
<feature type="signal peptide" evidence="14">
    <location>
        <begin position="1"/>
        <end position="24"/>
    </location>
</feature>
<evidence type="ECO:0000256" key="14">
    <source>
        <dbReference type="SAM" id="SignalP"/>
    </source>
</evidence>
<dbReference type="SUPFAM" id="SSF49313">
    <property type="entry name" value="Cadherin-like"/>
    <property type="match status" value="6"/>
</dbReference>
<organism evidence="16 17">
    <name type="scientific">Mytilus coruscus</name>
    <name type="common">Sea mussel</name>
    <dbReference type="NCBI Taxonomy" id="42192"/>
    <lineage>
        <taxon>Eukaryota</taxon>
        <taxon>Metazoa</taxon>
        <taxon>Spiralia</taxon>
        <taxon>Lophotrochozoa</taxon>
        <taxon>Mollusca</taxon>
        <taxon>Bivalvia</taxon>
        <taxon>Autobranchia</taxon>
        <taxon>Pteriomorphia</taxon>
        <taxon>Mytilida</taxon>
        <taxon>Mytiloidea</taxon>
        <taxon>Mytilidae</taxon>
        <taxon>Mytilinae</taxon>
        <taxon>Mytilus</taxon>
    </lineage>
</organism>
<dbReference type="FunFam" id="2.60.40.60:FF:000020">
    <property type="entry name" value="Dachsous cadherin-related 1b"/>
    <property type="match status" value="3"/>
</dbReference>
<dbReference type="Proteomes" id="UP000507470">
    <property type="component" value="Unassembled WGS sequence"/>
</dbReference>
<dbReference type="PRINTS" id="PR00205">
    <property type="entry name" value="CADHERIN"/>
</dbReference>
<keyword evidence="7" id="KW-0130">Cell adhesion</keyword>
<evidence type="ECO:0000256" key="10">
    <source>
        <dbReference type="ARBA" id="ARBA00023180"/>
    </source>
</evidence>
<dbReference type="PANTHER" id="PTHR24028">
    <property type="entry name" value="CADHERIN-87A"/>
    <property type="match status" value="1"/>
</dbReference>
<keyword evidence="17" id="KW-1185">Reference proteome</keyword>
<feature type="domain" description="Cadherin" evidence="15">
    <location>
        <begin position="579"/>
        <end position="681"/>
    </location>
</feature>
<reference evidence="16 17" key="1">
    <citation type="submission" date="2020-06" db="EMBL/GenBank/DDBJ databases">
        <authorList>
            <person name="Li R."/>
            <person name="Bekaert M."/>
        </authorList>
    </citation>
    <scope>NUCLEOTIDE SEQUENCE [LARGE SCALE GENOMIC DNA]</scope>
    <source>
        <strain evidence="17">wild</strain>
    </source>
</reference>
<protein>
    <submittedName>
        <fullName evidence="16">PCDHD1</fullName>
    </submittedName>
</protein>
<dbReference type="FunFam" id="2.60.40.60:FF:000007">
    <property type="entry name" value="Protocadherin alpha 2"/>
    <property type="match status" value="1"/>
</dbReference>
<feature type="compositionally biased region" description="Polar residues" evidence="12">
    <location>
        <begin position="1044"/>
        <end position="1060"/>
    </location>
</feature>
<dbReference type="SMART" id="SM00112">
    <property type="entry name" value="CA"/>
    <property type="match status" value="7"/>
</dbReference>
<evidence type="ECO:0000256" key="8">
    <source>
        <dbReference type="ARBA" id="ARBA00022989"/>
    </source>
</evidence>
<dbReference type="EMBL" id="CACVKT020000315">
    <property type="protein sequence ID" value="CAC5358155.1"/>
    <property type="molecule type" value="Genomic_DNA"/>
</dbReference>
<dbReference type="GO" id="GO:0005509">
    <property type="term" value="F:calcium ion binding"/>
    <property type="evidence" value="ECO:0007669"/>
    <property type="project" value="UniProtKB-UniRule"/>
</dbReference>
<feature type="domain" description="Cadherin" evidence="15">
    <location>
        <begin position="26"/>
        <end position="147"/>
    </location>
</feature>
<feature type="domain" description="Cadherin" evidence="15">
    <location>
        <begin position="377"/>
        <end position="472"/>
    </location>
</feature>
<dbReference type="InterPro" id="IPR020894">
    <property type="entry name" value="Cadherin_CS"/>
</dbReference>
<feature type="transmembrane region" description="Helical" evidence="13">
    <location>
        <begin position="801"/>
        <end position="825"/>
    </location>
</feature>
<dbReference type="PROSITE" id="PS50268">
    <property type="entry name" value="CADHERIN_2"/>
    <property type="match status" value="7"/>
</dbReference>
<dbReference type="PANTHER" id="PTHR24028:SF146">
    <property type="entry name" value="CADHERIN 96CB, ISOFORM D-RELATED"/>
    <property type="match status" value="1"/>
</dbReference>
<evidence type="ECO:0000256" key="7">
    <source>
        <dbReference type="ARBA" id="ARBA00022889"/>
    </source>
</evidence>
<dbReference type="FunFam" id="2.60.40.60:FF:000134">
    <property type="entry name" value="protocadherin Fat 4"/>
    <property type="match status" value="1"/>
</dbReference>
<dbReference type="CDD" id="cd11304">
    <property type="entry name" value="Cadherin_repeat"/>
    <property type="match status" value="7"/>
</dbReference>
<feature type="domain" description="Cadherin" evidence="15">
    <location>
        <begin position="473"/>
        <end position="578"/>
    </location>
</feature>
<evidence type="ECO:0000256" key="11">
    <source>
        <dbReference type="PROSITE-ProRule" id="PRU00043"/>
    </source>
</evidence>
<dbReference type="AlphaFoldDB" id="A0A6J7ZZ13"/>
<dbReference type="GO" id="GO:0005886">
    <property type="term" value="C:plasma membrane"/>
    <property type="evidence" value="ECO:0007669"/>
    <property type="project" value="UniProtKB-SubCell"/>
</dbReference>
<evidence type="ECO:0000256" key="3">
    <source>
        <dbReference type="ARBA" id="ARBA00022692"/>
    </source>
</evidence>
<feature type="compositionally biased region" description="Polar residues" evidence="12">
    <location>
        <begin position="920"/>
        <end position="933"/>
    </location>
</feature>
<evidence type="ECO:0000256" key="13">
    <source>
        <dbReference type="SAM" id="Phobius"/>
    </source>
</evidence>
<feature type="domain" description="Cadherin" evidence="15">
    <location>
        <begin position="685"/>
        <end position="791"/>
    </location>
</feature>
<evidence type="ECO:0000256" key="1">
    <source>
        <dbReference type="ARBA" id="ARBA00004251"/>
    </source>
</evidence>
<name>A0A6J7ZZ13_MYTCO</name>
<sequence>MASSSVRQLFLLLALDMYHSFTAAQESTSLSYSFREEQMEGTFVGNVALDSLLYGNVTQDEFSRMRFQILTQGNQHALLFKINETSSSLYSKKVLDREILCPYQKVCFLNFNVAVYKRDSNNGLLDLYKIIQINVSIEDTNDNSPVFPNSEIALTVEEAVSVGYILYTSAADDKDTGFNNSVQTYELVPGNEMFGLDVTKNLDGSSDLGLIVNFKLDRETRDFYQLKIYARDGGFPQRTGTLTVNMSITDFNDNRPLFSQPTYQTSVPESAALKTPILALRASDADIGQNGEFSYRFNSRVLSKVTDVFAVNKTSGQIYVIAGLDYEEEKQYQFLVEVVDHGRIPLSSSAMVTVDVVDINDNAPQINTNFPPGGTLISESAEVGRYIATVSVSDKDLGSNGKVLCQILGDHFKLEELYTNMYKIVISSKLDYEAKKSHNITLTCQDQGIPQQQNTTSFTIYVKDENDNSPVFKTNMYRATILENLETFQEIVQISANDKDSGENGKVSYFLHTDAGDNFIIDNETGVVKTNAVFDREAFVDSEVRFHVNATDDGIPQQMSSILVVLTLEDINDHPPTFKKSVFIFNALEGQENEPTVGTVTAEDLDAGSNGQFTFSFRFPAPNVFYLNPNTGVIKCSKLDREVKSQYNFTIQVTDKGNPPLSSTAKVTVNVFDDNDNPPVIHMPNINNDTFYVPYTAAAGTVIMTVNATDSDLGNNARLLYGIDSISPNNPNIFRLDMHSGNLSVAKSMHLYDSDTYRVLISVKDSGYSQHVTYFRFNVVVTLTNETSLTVKQKEEQGTNVVIVAVIIVVTIVLSAAIIITICVIRRLDLGHRQQKKNNQETMYEKRIFNSNHNETISTESSQFSDAPLKKKNKKEVSFSLSEESDSVNTSTFTNITSFSTSKHPGITFLDGKMIDNPQASSSLITSNTQNPENSKHSYGDKQYGIDCLGYQADSRPQSPGYWYQQLKEQEAREMQLLPHKNDDAHSEASAESATSDSGRGGSEEDINSNRGHPFSDTDEPYKSGNHSSKNSSLLHSSFDTPIKTKSSDNYSRNISFSDDSVNANTTVDELKSKYVRQKEALVASYMNTHLPNFSQSGISAIQTPSRNNLSHGRTLETLDEASHSAYGLRYSIQDIDAMSDSIATRDDDGASTTTSGSYTINPDELVNEIDNLFFNSDVIV</sequence>
<evidence type="ECO:0000256" key="5">
    <source>
        <dbReference type="ARBA" id="ARBA00022737"/>
    </source>
</evidence>
<keyword evidence="9 13" id="KW-0472">Membrane</keyword>
<feature type="domain" description="Cadherin" evidence="15">
    <location>
        <begin position="259"/>
        <end position="366"/>
    </location>
</feature>
<dbReference type="InterPro" id="IPR002126">
    <property type="entry name" value="Cadherin-like_dom"/>
</dbReference>
<comment type="subcellular location">
    <subcellularLocation>
        <location evidence="1">Cell membrane</location>
        <topology evidence="1">Single-pass type I membrane protein</topology>
    </subcellularLocation>
</comment>
<evidence type="ECO:0000256" key="12">
    <source>
        <dbReference type="SAM" id="MobiDB-lite"/>
    </source>
</evidence>
<feature type="compositionally biased region" description="Low complexity" evidence="12">
    <location>
        <begin position="1023"/>
        <end position="1038"/>
    </location>
</feature>
<evidence type="ECO:0000256" key="6">
    <source>
        <dbReference type="ARBA" id="ARBA00022837"/>
    </source>
</evidence>
<dbReference type="InterPro" id="IPR015919">
    <property type="entry name" value="Cadherin-like_sf"/>
</dbReference>
<dbReference type="GO" id="GO:0007156">
    <property type="term" value="P:homophilic cell adhesion via plasma membrane adhesion molecules"/>
    <property type="evidence" value="ECO:0007669"/>
    <property type="project" value="InterPro"/>
</dbReference>
<dbReference type="Gene3D" id="2.60.40.60">
    <property type="entry name" value="Cadherins"/>
    <property type="match status" value="7"/>
</dbReference>
<evidence type="ECO:0000256" key="4">
    <source>
        <dbReference type="ARBA" id="ARBA00022729"/>
    </source>
</evidence>
<evidence type="ECO:0000313" key="17">
    <source>
        <dbReference type="Proteomes" id="UP000507470"/>
    </source>
</evidence>
<dbReference type="InterPro" id="IPR050174">
    <property type="entry name" value="Protocadherin/Cadherin-CA"/>
</dbReference>
<accession>A0A6J7ZZ13</accession>
<keyword evidence="2" id="KW-1003">Cell membrane</keyword>
<gene>
    <name evidence="16" type="ORF">MCOR_1525</name>
</gene>
<dbReference type="OrthoDB" id="6252479at2759"/>
<feature type="region of interest" description="Disordered" evidence="12">
    <location>
        <begin position="982"/>
        <end position="1060"/>
    </location>
</feature>
<feature type="domain" description="Cadherin" evidence="15">
    <location>
        <begin position="148"/>
        <end position="258"/>
    </location>
</feature>
<evidence type="ECO:0000256" key="2">
    <source>
        <dbReference type="ARBA" id="ARBA00022475"/>
    </source>
</evidence>
<dbReference type="InterPro" id="IPR013164">
    <property type="entry name" value="Cadherin_N"/>
</dbReference>
<dbReference type="Pfam" id="PF08266">
    <property type="entry name" value="Cadherin_2"/>
    <property type="match status" value="1"/>
</dbReference>
<keyword evidence="5" id="KW-0677">Repeat</keyword>
<keyword evidence="10" id="KW-0325">Glycoprotein</keyword>